<keyword evidence="4" id="KW-1185">Reference proteome</keyword>
<dbReference type="CDD" id="cd17253">
    <property type="entry name" value="RMtype1_S_Eco933I-TRD2-CR2_like"/>
    <property type="match status" value="1"/>
</dbReference>
<dbReference type="EMBL" id="BMTX01000024">
    <property type="protein sequence ID" value="GGS69783.1"/>
    <property type="molecule type" value="Genomic_DNA"/>
</dbReference>
<accession>A0ABQ2TJ48</accession>
<keyword evidence="1" id="KW-0680">Restriction system</keyword>
<comment type="caution">
    <text evidence="3">The sequence shown here is derived from an EMBL/GenBank/DDBJ whole genome shotgun (WGS) entry which is preliminary data.</text>
</comment>
<dbReference type="PANTHER" id="PTHR30408">
    <property type="entry name" value="TYPE-1 RESTRICTION ENZYME ECOKI SPECIFICITY PROTEIN"/>
    <property type="match status" value="1"/>
</dbReference>
<reference evidence="4" key="1">
    <citation type="journal article" date="2019" name="Int. J. Syst. Evol. Microbiol.">
        <title>The Global Catalogue of Microorganisms (GCM) 10K type strain sequencing project: providing services to taxonomists for standard genome sequencing and annotation.</title>
        <authorList>
            <consortium name="The Broad Institute Genomics Platform"/>
            <consortium name="The Broad Institute Genome Sequencing Center for Infectious Disease"/>
            <person name="Wu L."/>
            <person name="Ma J."/>
        </authorList>
    </citation>
    <scope>NUCLEOTIDE SEQUENCE [LARGE SCALE GENOMIC DNA]</scope>
    <source>
        <strain evidence="4">JCM 4416</strain>
    </source>
</reference>
<dbReference type="InterPro" id="IPR044946">
    <property type="entry name" value="Restrct_endonuc_typeI_TRD_sf"/>
</dbReference>
<evidence type="ECO:0000256" key="2">
    <source>
        <dbReference type="ARBA" id="ARBA00023125"/>
    </source>
</evidence>
<evidence type="ECO:0000313" key="4">
    <source>
        <dbReference type="Proteomes" id="UP000597853"/>
    </source>
</evidence>
<sequence length="403" mass="44488">MGVEVPLHELLLDVGVGVAKGAKVEPPADDEWGLLRLGALTSGEFTASQAKRLMTWDPAYPRLEVRAGDVLMVRVNGAQALVGASCVAKNVRPRLVLSDLMYRLVPDPERLNADFLGLMLASDKVRRQIRRGMRGTSGQFQLPQAEVKKLQIPLFPLSEQRDIVAVNEAFERRIGDLERVAQKRSTLLSAAVSALLRSQDSAGKTLETTMISCDPGITLGSHRAPQKRATGYLRVANVRMGWIDTSDVASLESTSSDRPRYELEAGDVLVVEGHANPEQIGRAALVGPAEEGLLYQNHLFRLRFDRDEVVPEFAMLWLNSEAVRSYWISRCATSSGLYTINSKLLADAPFPVVPIEEQRKIVETWRTGIRAVDSSQGQIAKLRTIQQGVIEDLLSGRTRVNRT</sequence>
<dbReference type="Gene3D" id="3.90.220.20">
    <property type="entry name" value="DNA methylase specificity domains"/>
    <property type="match status" value="2"/>
</dbReference>
<keyword evidence="2" id="KW-0238">DNA-binding</keyword>
<proteinExistence type="predicted"/>
<organism evidence="3 4">
    <name type="scientific">Streptomyces pseudogriseolus</name>
    <name type="common">Streptomyces gancidicus</name>
    <name type="synonym">Streptomyces rubiginosus</name>
    <dbReference type="NCBI Taxonomy" id="36817"/>
    <lineage>
        <taxon>Bacteria</taxon>
        <taxon>Bacillati</taxon>
        <taxon>Actinomycetota</taxon>
        <taxon>Actinomycetes</taxon>
        <taxon>Kitasatosporales</taxon>
        <taxon>Streptomycetaceae</taxon>
        <taxon>Streptomyces</taxon>
        <taxon>Streptomyces pseudogriseolus group</taxon>
    </lineage>
</organism>
<evidence type="ECO:0000256" key="1">
    <source>
        <dbReference type="ARBA" id="ARBA00022747"/>
    </source>
</evidence>
<dbReference type="InterPro" id="IPR052021">
    <property type="entry name" value="Type-I_RS_S_subunit"/>
</dbReference>
<evidence type="ECO:0000313" key="3">
    <source>
        <dbReference type="EMBL" id="GGS69783.1"/>
    </source>
</evidence>
<gene>
    <name evidence="3" type="ORF">GCM10010285_56000</name>
</gene>
<protein>
    <recommendedName>
        <fullName evidence="5">Type I restriction modification DNA specificity domain-containing protein</fullName>
    </recommendedName>
</protein>
<dbReference type="SUPFAM" id="SSF116734">
    <property type="entry name" value="DNA methylase specificity domain"/>
    <property type="match status" value="2"/>
</dbReference>
<dbReference type="Proteomes" id="UP000597853">
    <property type="component" value="Unassembled WGS sequence"/>
</dbReference>
<dbReference type="PANTHER" id="PTHR30408:SF12">
    <property type="entry name" value="TYPE I RESTRICTION ENZYME MJAVIII SPECIFICITY SUBUNIT"/>
    <property type="match status" value="1"/>
</dbReference>
<evidence type="ECO:0008006" key="5">
    <source>
        <dbReference type="Google" id="ProtNLM"/>
    </source>
</evidence>
<name>A0ABQ2TJ48_STREZ</name>